<evidence type="ECO:0000313" key="2">
    <source>
        <dbReference type="EMBL" id="XCH26241.1"/>
    </source>
</evidence>
<dbReference type="EMBL" id="CP159289">
    <property type="protein sequence ID" value="XCH26241.1"/>
    <property type="molecule type" value="Genomic_DNA"/>
</dbReference>
<dbReference type="AlphaFoldDB" id="A0AAU8FR05"/>
<keyword evidence="1" id="KW-1133">Transmembrane helix</keyword>
<sequence length="144" mass="15926">MASNLPFEKKLEPIFIQKFPALPDSTKELFVRYGPYVLLAACVTIVVVLLAAIGIMGASAGFGAVSIGMGFNFYVSVFLGLVALVMSFLAFTPLRSRKKSGWKLIYYALLFGLGSSLFELNVFVFLVAGLLGFWVLFQIREKYF</sequence>
<name>A0AAU8FR05_9BACT</name>
<feature type="transmembrane region" description="Helical" evidence="1">
    <location>
        <begin position="104"/>
        <end position="137"/>
    </location>
</feature>
<keyword evidence="1" id="KW-0472">Membrane</keyword>
<evidence type="ECO:0000256" key="1">
    <source>
        <dbReference type="SAM" id="Phobius"/>
    </source>
</evidence>
<gene>
    <name evidence="2" type="ORF">ABV298_07520</name>
</gene>
<dbReference type="RefSeq" id="WP_353721535.1">
    <property type="nucleotide sequence ID" value="NZ_CP159289.1"/>
</dbReference>
<protein>
    <recommendedName>
        <fullName evidence="3">Chromate transporter</fullName>
    </recommendedName>
</protein>
<reference evidence="2" key="1">
    <citation type="submission" date="2024-06" db="EMBL/GenBank/DDBJ databases">
        <title>Sequencing and assembly of the genome of Dyadobacter sp. strain 676, a symbiont of Cyamopsis tetragonoloba.</title>
        <authorList>
            <person name="Guro P."/>
            <person name="Sazanova A."/>
            <person name="Kuznetsova I."/>
            <person name="Belimov A."/>
            <person name="Safronova V."/>
        </authorList>
    </citation>
    <scope>NUCLEOTIDE SEQUENCE</scope>
    <source>
        <strain evidence="2">676</strain>
    </source>
</reference>
<evidence type="ECO:0008006" key="3">
    <source>
        <dbReference type="Google" id="ProtNLM"/>
    </source>
</evidence>
<accession>A0AAU8FR05</accession>
<organism evidence="2">
    <name type="scientific">Dyadobacter sp. 676</name>
    <dbReference type="NCBI Taxonomy" id="3088362"/>
    <lineage>
        <taxon>Bacteria</taxon>
        <taxon>Pseudomonadati</taxon>
        <taxon>Bacteroidota</taxon>
        <taxon>Cytophagia</taxon>
        <taxon>Cytophagales</taxon>
        <taxon>Spirosomataceae</taxon>
        <taxon>Dyadobacter</taxon>
    </lineage>
</organism>
<keyword evidence="1" id="KW-0812">Transmembrane</keyword>
<feature type="transmembrane region" description="Helical" evidence="1">
    <location>
        <begin position="36"/>
        <end position="65"/>
    </location>
</feature>
<proteinExistence type="predicted"/>
<feature type="transmembrane region" description="Helical" evidence="1">
    <location>
        <begin position="71"/>
        <end position="92"/>
    </location>
</feature>